<dbReference type="SMART" id="SM00388">
    <property type="entry name" value="HisKA"/>
    <property type="match status" value="1"/>
</dbReference>
<dbReference type="PANTHER" id="PTHR43711:SF26">
    <property type="entry name" value="SENSOR HISTIDINE KINASE RCSC"/>
    <property type="match status" value="1"/>
</dbReference>
<dbReference type="Gene3D" id="3.30.565.10">
    <property type="entry name" value="Histidine kinase-like ATPase, C-terminal domain"/>
    <property type="match status" value="1"/>
</dbReference>
<comment type="catalytic activity">
    <reaction evidence="1">
        <text>ATP + protein L-histidine = ADP + protein N-phospho-L-histidine.</text>
        <dbReference type="EC" id="2.7.13.3"/>
    </reaction>
</comment>
<evidence type="ECO:0000313" key="8">
    <source>
        <dbReference type="EMBL" id="NEZ58201.1"/>
    </source>
</evidence>
<dbReference type="InterPro" id="IPR005467">
    <property type="entry name" value="His_kinase_dom"/>
</dbReference>
<evidence type="ECO:0000256" key="4">
    <source>
        <dbReference type="ARBA" id="ARBA00022777"/>
    </source>
</evidence>
<evidence type="ECO:0000256" key="1">
    <source>
        <dbReference type="ARBA" id="ARBA00000085"/>
    </source>
</evidence>
<evidence type="ECO:0000256" key="3">
    <source>
        <dbReference type="ARBA" id="ARBA00022679"/>
    </source>
</evidence>
<dbReference type="InterPro" id="IPR050736">
    <property type="entry name" value="Sensor_HK_Regulatory"/>
</dbReference>
<evidence type="ECO:0000313" key="9">
    <source>
        <dbReference type="Proteomes" id="UP000481033"/>
    </source>
</evidence>
<feature type="compositionally biased region" description="Pro residues" evidence="6">
    <location>
        <begin position="75"/>
        <end position="86"/>
    </location>
</feature>
<dbReference type="EC" id="2.7.13.3" evidence="2"/>
<dbReference type="RefSeq" id="WP_163700594.1">
    <property type="nucleotide sequence ID" value="NZ_QXHD01000004.1"/>
</dbReference>
<evidence type="ECO:0000256" key="2">
    <source>
        <dbReference type="ARBA" id="ARBA00012438"/>
    </source>
</evidence>
<gene>
    <name evidence="8" type="ORF">DXZ20_21655</name>
</gene>
<dbReference type="CDD" id="cd00082">
    <property type="entry name" value="HisKA"/>
    <property type="match status" value="1"/>
</dbReference>
<dbReference type="InterPro" id="IPR003661">
    <property type="entry name" value="HisK_dim/P_dom"/>
</dbReference>
<name>A0A6M0RR71_9CYAN</name>
<reference evidence="8 9" key="1">
    <citation type="journal article" date="2020" name="Microb. Ecol.">
        <title>Ecogenomics of the Marine Benthic Filamentous Cyanobacterium Adonisia.</title>
        <authorList>
            <person name="Walter J.M."/>
            <person name="Coutinho F.H."/>
            <person name="Leomil L."/>
            <person name="Hargreaves P.I."/>
            <person name="Campeao M.E."/>
            <person name="Vieira V.V."/>
            <person name="Silva B.S."/>
            <person name="Fistarol G.O."/>
            <person name="Salomon P.S."/>
            <person name="Sawabe T."/>
            <person name="Mino S."/>
            <person name="Hosokawa M."/>
            <person name="Miyashita H."/>
            <person name="Maruyama F."/>
            <person name="van Verk M.C."/>
            <person name="Dutilh B.E."/>
            <person name="Thompson C.C."/>
            <person name="Thompson F.L."/>
        </authorList>
    </citation>
    <scope>NUCLEOTIDE SEQUENCE [LARGE SCALE GENOMIC DNA]</scope>
    <source>
        <strain evidence="8 9">CCMR0081</strain>
    </source>
</reference>
<dbReference type="InterPro" id="IPR036890">
    <property type="entry name" value="HATPase_C_sf"/>
</dbReference>
<dbReference type="Pfam" id="PF00512">
    <property type="entry name" value="HisKA"/>
    <property type="match status" value="1"/>
</dbReference>
<dbReference type="Proteomes" id="UP000481033">
    <property type="component" value="Unassembled WGS sequence"/>
</dbReference>
<dbReference type="AlphaFoldDB" id="A0A6M0RR71"/>
<evidence type="ECO:0000256" key="5">
    <source>
        <dbReference type="ARBA" id="ARBA00023012"/>
    </source>
</evidence>
<feature type="domain" description="Histidine kinase" evidence="7">
    <location>
        <begin position="119"/>
        <end position="334"/>
    </location>
</feature>
<evidence type="ECO:0000256" key="6">
    <source>
        <dbReference type="SAM" id="MobiDB-lite"/>
    </source>
</evidence>
<dbReference type="PROSITE" id="PS50109">
    <property type="entry name" value="HIS_KIN"/>
    <property type="match status" value="1"/>
</dbReference>
<comment type="caution">
    <text evidence="8">The sequence shown here is derived from an EMBL/GenBank/DDBJ whole genome shotgun (WGS) entry which is preliminary data.</text>
</comment>
<dbReference type="PANTHER" id="PTHR43711">
    <property type="entry name" value="TWO-COMPONENT HISTIDINE KINASE"/>
    <property type="match status" value="1"/>
</dbReference>
<organism evidence="8 9">
    <name type="scientific">Adonisia turfae CCMR0081</name>
    <dbReference type="NCBI Taxonomy" id="2292702"/>
    <lineage>
        <taxon>Bacteria</taxon>
        <taxon>Bacillati</taxon>
        <taxon>Cyanobacteriota</taxon>
        <taxon>Adonisia</taxon>
        <taxon>Adonisia turfae</taxon>
    </lineage>
</organism>
<keyword evidence="9" id="KW-1185">Reference proteome</keyword>
<proteinExistence type="predicted"/>
<protein>
    <recommendedName>
        <fullName evidence="2">histidine kinase</fullName>
        <ecNumber evidence="2">2.7.13.3</ecNumber>
    </recommendedName>
</protein>
<dbReference type="GO" id="GO:0000155">
    <property type="term" value="F:phosphorelay sensor kinase activity"/>
    <property type="evidence" value="ECO:0007669"/>
    <property type="project" value="InterPro"/>
</dbReference>
<feature type="region of interest" description="Disordered" evidence="6">
    <location>
        <begin position="24"/>
        <end position="97"/>
    </location>
</feature>
<keyword evidence="3" id="KW-0808">Transferase</keyword>
<sequence>MDWQTAVLIGIGFFGGTITTSLRRTRQSDSIAPAPTAFTASRSSTGSPAATDLAPQEPPAVEVPTNPTNELAPVEPTPPDDPPSPQPSAIQGTPTDDPQALAYERLSQLERFKSGFLARTAHELRSPINSVIGLHQLILEGLCETPEEEKQFTAEAKEAAYKVLQLFDTIIAASKLDIGREVPTLEPLPLKTLFKTLEELTHLQAANSNLRLAFKPTDLSVLSDLKWLQMMLISLLDDAITSTKLGHITLDAVAEGESILIRLEAERPANELCVRLDTSLYGREVDLSNLSSVYLSTGLTLAIAQEMVKALHGELILPAAAEAPIITVKLPASI</sequence>
<accession>A0A6M0RR71</accession>
<evidence type="ECO:0000259" key="7">
    <source>
        <dbReference type="PROSITE" id="PS50109"/>
    </source>
</evidence>
<dbReference type="InterPro" id="IPR036097">
    <property type="entry name" value="HisK_dim/P_sf"/>
</dbReference>
<feature type="compositionally biased region" description="Polar residues" evidence="6">
    <location>
        <begin position="38"/>
        <end position="48"/>
    </location>
</feature>
<keyword evidence="4 8" id="KW-0418">Kinase</keyword>
<dbReference type="EMBL" id="QXHD01000004">
    <property type="protein sequence ID" value="NEZ58201.1"/>
    <property type="molecule type" value="Genomic_DNA"/>
</dbReference>
<dbReference type="Gene3D" id="1.10.287.130">
    <property type="match status" value="1"/>
</dbReference>
<dbReference type="SUPFAM" id="SSF55874">
    <property type="entry name" value="ATPase domain of HSP90 chaperone/DNA topoisomerase II/histidine kinase"/>
    <property type="match status" value="1"/>
</dbReference>
<keyword evidence="5" id="KW-0902">Two-component regulatory system</keyword>
<dbReference type="SUPFAM" id="SSF47384">
    <property type="entry name" value="Homodimeric domain of signal transducing histidine kinase"/>
    <property type="match status" value="1"/>
</dbReference>